<dbReference type="InterPro" id="IPR037143">
    <property type="entry name" value="4-PPantetheinyl_Trfase_dom_sf"/>
</dbReference>
<dbReference type="EMBL" id="FNSL01000001">
    <property type="protein sequence ID" value="SEB86504.1"/>
    <property type="molecule type" value="Genomic_DNA"/>
</dbReference>
<dbReference type="Pfam" id="PF01648">
    <property type="entry name" value="ACPS"/>
    <property type="match status" value="1"/>
</dbReference>
<dbReference type="GO" id="GO:0019878">
    <property type="term" value="P:lysine biosynthetic process via aminoadipic acid"/>
    <property type="evidence" value="ECO:0007669"/>
    <property type="project" value="TreeGrafter"/>
</dbReference>
<name>A0A1H4MUS8_9HYPH</name>
<evidence type="ECO:0000256" key="1">
    <source>
        <dbReference type="ARBA" id="ARBA00010990"/>
    </source>
</evidence>
<dbReference type="Pfam" id="PF22624">
    <property type="entry name" value="AASDHPPT_N"/>
    <property type="match status" value="1"/>
</dbReference>
<evidence type="ECO:0000259" key="3">
    <source>
        <dbReference type="Pfam" id="PF01648"/>
    </source>
</evidence>
<gene>
    <name evidence="5" type="ORF">SAMN05216452_3473</name>
</gene>
<feature type="domain" description="4'-phosphopantetheinyl transferase" evidence="3">
    <location>
        <begin position="117"/>
        <end position="221"/>
    </location>
</feature>
<dbReference type="InterPro" id="IPR008278">
    <property type="entry name" value="4-PPantetheinyl_Trfase_dom"/>
</dbReference>
<dbReference type="AlphaFoldDB" id="A0A1H4MUS8"/>
<dbReference type="SUPFAM" id="SSF56214">
    <property type="entry name" value="4'-phosphopantetheinyl transferase"/>
    <property type="match status" value="2"/>
</dbReference>
<proteinExistence type="inferred from homology"/>
<dbReference type="InterPro" id="IPR055066">
    <property type="entry name" value="AASDHPPT_N"/>
</dbReference>
<dbReference type="InterPro" id="IPR050559">
    <property type="entry name" value="P-Pant_transferase_sf"/>
</dbReference>
<dbReference type="RefSeq" id="WP_090329615.1">
    <property type="nucleotide sequence ID" value="NZ_FNSL01000001.1"/>
</dbReference>
<dbReference type="PANTHER" id="PTHR12215:SF10">
    <property type="entry name" value="L-AMINOADIPATE-SEMIALDEHYDE DEHYDROGENASE-PHOSPHOPANTETHEINYL TRANSFERASE"/>
    <property type="match status" value="1"/>
</dbReference>
<dbReference type="PANTHER" id="PTHR12215">
    <property type="entry name" value="PHOSPHOPANTETHEINE TRANSFERASE"/>
    <property type="match status" value="1"/>
</dbReference>
<reference evidence="6" key="1">
    <citation type="submission" date="2016-10" db="EMBL/GenBank/DDBJ databases">
        <authorList>
            <person name="Varghese N."/>
            <person name="Submissions S."/>
        </authorList>
    </citation>
    <scope>NUCLEOTIDE SEQUENCE [LARGE SCALE GENOMIC DNA]</scope>
    <source>
        <strain evidence="6">ES.061</strain>
    </source>
</reference>
<sequence>MQLKPVSIGAGTIDVWQWSLDVPLEALPPLVSALNEAEFARASRFVHEQHRLRFIAGRGRLRAILGSYLDVAANRLAFSYNAFGKPRLAGRGEPPLHFNLSHSGPTAVLAVSDRYQLGIDIERVLPFRENLAEHFFSGAENEALKVVPAQDYLGAFFRCWTRKEAFVKAHGAGLSLPLESFDVTIDPVGEPRLLRLDGVDDAPAQWQFLNLTLPRGYVGAVAALTAGNAVSLNYRGGTLQPARRERRGAWRPAARIERHQALSRASRI</sequence>
<protein>
    <submittedName>
        <fullName evidence="5">4'-phosphopantetheinyl transferase</fullName>
    </submittedName>
</protein>
<keyword evidence="2 5" id="KW-0808">Transferase</keyword>
<dbReference type="GO" id="GO:0000287">
    <property type="term" value="F:magnesium ion binding"/>
    <property type="evidence" value="ECO:0007669"/>
    <property type="project" value="InterPro"/>
</dbReference>
<dbReference type="GO" id="GO:0008897">
    <property type="term" value="F:holo-[acyl-carrier-protein] synthase activity"/>
    <property type="evidence" value="ECO:0007669"/>
    <property type="project" value="InterPro"/>
</dbReference>
<dbReference type="GO" id="GO:0005829">
    <property type="term" value="C:cytosol"/>
    <property type="evidence" value="ECO:0007669"/>
    <property type="project" value="TreeGrafter"/>
</dbReference>
<dbReference type="Gene3D" id="3.90.470.20">
    <property type="entry name" value="4'-phosphopantetheinyl transferase domain"/>
    <property type="match status" value="2"/>
</dbReference>
<evidence type="ECO:0000259" key="4">
    <source>
        <dbReference type="Pfam" id="PF22624"/>
    </source>
</evidence>
<accession>A0A1H4MUS8</accession>
<evidence type="ECO:0000313" key="6">
    <source>
        <dbReference type="Proteomes" id="UP000199064"/>
    </source>
</evidence>
<dbReference type="Proteomes" id="UP000199064">
    <property type="component" value="Unassembled WGS sequence"/>
</dbReference>
<feature type="domain" description="4'-phosphopantetheinyl transferase N-terminal" evidence="4">
    <location>
        <begin position="30"/>
        <end position="111"/>
    </location>
</feature>
<organism evidence="5 6">
    <name type="scientific">Nitratireductor aquibiodomus</name>
    <dbReference type="NCBI Taxonomy" id="204799"/>
    <lineage>
        <taxon>Bacteria</taxon>
        <taxon>Pseudomonadati</taxon>
        <taxon>Pseudomonadota</taxon>
        <taxon>Alphaproteobacteria</taxon>
        <taxon>Hyphomicrobiales</taxon>
        <taxon>Phyllobacteriaceae</taxon>
        <taxon>Nitratireductor</taxon>
    </lineage>
</organism>
<evidence type="ECO:0000313" key="5">
    <source>
        <dbReference type="EMBL" id="SEB86504.1"/>
    </source>
</evidence>
<comment type="similarity">
    <text evidence="1">Belongs to the P-Pant transferase superfamily. Gsp/Sfp/HetI/AcpT family.</text>
</comment>
<evidence type="ECO:0000256" key="2">
    <source>
        <dbReference type="ARBA" id="ARBA00022679"/>
    </source>
</evidence>
<keyword evidence="6" id="KW-1185">Reference proteome</keyword>